<dbReference type="GO" id="GO:0031071">
    <property type="term" value="F:cysteine desulfurase activity"/>
    <property type="evidence" value="ECO:0007669"/>
    <property type="project" value="UniProtKB-EC"/>
</dbReference>
<dbReference type="Pfam" id="PF00266">
    <property type="entry name" value="Aminotran_5"/>
    <property type="match status" value="1"/>
</dbReference>
<dbReference type="Proteomes" id="UP000270834">
    <property type="component" value="Unassembled WGS sequence"/>
</dbReference>
<organism evidence="11 12">
    <name type="scientific">Pseudomonas aeruginosa</name>
    <dbReference type="NCBI Taxonomy" id="287"/>
    <lineage>
        <taxon>Bacteria</taxon>
        <taxon>Pseudomonadati</taxon>
        <taxon>Pseudomonadota</taxon>
        <taxon>Gammaproteobacteria</taxon>
        <taxon>Pseudomonadales</taxon>
        <taxon>Pseudomonadaceae</taxon>
        <taxon>Pseudomonas</taxon>
    </lineage>
</organism>
<evidence type="ECO:0000256" key="3">
    <source>
        <dbReference type="ARBA" id="ARBA00022898"/>
    </source>
</evidence>
<dbReference type="InterPro" id="IPR015421">
    <property type="entry name" value="PyrdxlP-dep_Trfase_major"/>
</dbReference>
<name>A0A3M5DJC0_PSEAI</name>
<dbReference type="InterPro" id="IPR007631">
    <property type="entry name" value="RNA_pol_sigma_70_non-ess"/>
</dbReference>
<evidence type="ECO:0000259" key="7">
    <source>
        <dbReference type="Pfam" id="PF00140"/>
    </source>
</evidence>
<dbReference type="InterPro" id="IPR013325">
    <property type="entry name" value="RNA_pol_sigma_r2"/>
</dbReference>
<evidence type="ECO:0000256" key="5">
    <source>
        <dbReference type="RuleBase" id="RU004504"/>
    </source>
</evidence>
<evidence type="ECO:0000259" key="8">
    <source>
        <dbReference type="Pfam" id="PF00266"/>
    </source>
</evidence>
<comment type="caution">
    <text evidence="11">The sequence shown here is derived from an EMBL/GenBank/DDBJ whole genome shotgun (WGS) entry which is preliminary data.</text>
</comment>
<proteinExistence type="inferred from homology"/>
<dbReference type="Pfam" id="PF00140">
    <property type="entry name" value="Sigma70_r1_2"/>
    <property type="match status" value="1"/>
</dbReference>
<evidence type="ECO:0000256" key="4">
    <source>
        <dbReference type="ARBA" id="ARBA00050776"/>
    </source>
</evidence>
<dbReference type="AlphaFoldDB" id="A0A3M5DJC0"/>
<dbReference type="PANTHER" id="PTHR43586:SF8">
    <property type="entry name" value="CYSTEINE DESULFURASE 1, CHLOROPLASTIC"/>
    <property type="match status" value="1"/>
</dbReference>
<comment type="cofactor">
    <cofactor evidence="1 5">
        <name>pyridoxal 5'-phosphate</name>
        <dbReference type="ChEBI" id="CHEBI:597326"/>
    </cofactor>
</comment>
<dbReference type="InterPro" id="IPR009042">
    <property type="entry name" value="RNA_pol_sigma70_r1_2"/>
</dbReference>
<keyword evidence="3" id="KW-0663">Pyridoxal phosphate</keyword>
<dbReference type="SUPFAM" id="SSF53383">
    <property type="entry name" value="PLP-dependent transferases"/>
    <property type="match status" value="1"/>
</dbReference>
<dbReference type="Pfam" id="PF04546">
    <property type="entry name" value="Sigma70_ner"/>
    <property type="match status" value="1"/>
</dbReference>
<feature type="region of interest" description="Disordered" evidence="6">
    <location>
        <begin position="170"/>
        <end position="220"/>
    </location>
</feature>
<feature type="domain" description="RNA polymerase sigma-70 region 1.2" evidence="7">
    <location>
        <begin position="98"/>
        <end position="128"/>
    </location>
</feature>
<evidence type="ECO:0000256" key="1">
    <source>
        <dbReference type="ARBA" id="ARBA00001933"/>
    </source>
</evidence>
<evidence type="ECO:0000259" key="10">
    <source>
        <dbReference type="Pfam" id="PF04546"/>
    </source>
</evidence>
<evidence type="ECO:0000313" key="11">
    <source>
        <dbReference type="EMBL" id="RMS50139.1"/>
    </source>
</evidence>
<dbReference type="PROSITE" id="PS00595">
    <property type="entry name" value="AA_TRANSFER_CLASS_5"/>
    <property type="match status" value="1"/>
</dbReference>
<dbReference type="SUPFAM" id="SSF88946">
    <property type="entry name" value="Sigma2 domain of RNA polymerase sigma factors"/>
    <property type="match status" value="1"/>
</dbReference>
<evidence type="ECO:0000256" key="2">
    <source>
        <dbReference type="ARBA" id="ARBA00010447"/>
    </source>
</evidence>
<feature type="compositionally biased region" description="Acidic residues" evidence="6">
    <location>
        <begin position="196"/>
        <end position="218"/>
    </location>
</feature>
<dbReference type="InterPro" id="IPR000192">
    <property type="entry name" value="Aminotrans_V_dom"/>
</dbReference>
<dbReference type="Gene3D" id="1.10.601.10">
    <property type="entry name" value="RNA Polymerase Primary Sigma Factor"/>
    <property type="match status" value="1"/>
</dbReference>
<dbReference type="GO" id="GO:0003677">
    <property type="term" value="F:DNA binding"/>
    <property type="evidence" value="ECO:0007669"/>
    <property type="project" value="InterPro"/>
</dbReference>
<dbReference type="PANTHER" id="PTHR43586">
    <property type="entry name" value="CYSTEINE DESULFURASE"/>
    <property type="match status" value="1"/>
</dbReference>
<dbReference type="Gene3D" id="3.40.640.10">
    <property type="entry name" value="Type I PLP-dependent aspartate aminotransferase-like (Major domain)"/>
    <property type="match status" value="1"/>
</dbReference>
<comment type="catalytic activity">
    <reaction evidence="4">
        <text>(sulfur carrier)-H + L-cysteine = (sulfur carrier)-SH + L-alanine</text>
        <dbReference type="Rhea" id="RHEA:43892"/>
        <dbReference type="Rhea" id="RHEA-COMP:14737"/>
        <dbReference type="Rhea" id="RHEA-COMP:14739"/>
        <dbReference type="ChEBI" id="CHEBI:29917"/>
        <dbReference type="ChEBI" id="CHEBI:35235"/>
        <dbReference type="ChEBI" id="CHEBI:57972"/>
        <dbReference type="ChEBI" id="CHEBI:64428"/>
        <dbReference type="EC" id="2.8.1.7"/>
    </reaction>
</comment>
<evidence type="ECO:0000259" key="9">
    <source>
        <dbReference type="Pfam" id="PF03979"/>
    </source>
</evidence>
<dbReference type="InterPro" id="IPR020578">
    <property type="entry name" value="Aminotrans_V_PyrdxlP_BS"/>
</dbReference>
<dbReference type="InterPro" id="IPR042189">
    <property type="entry name" value="RNA_pol_sigma_70_r1_1_sf"/>
</dbReference>
<protein>
    <recommendedName>
        <fullName evidence="13">RNA polymerase sigma factor RpoD</fullName>
    </recommendedName>
</protein>
<evidence type="ECO:0000313" key="12">
    <source>
        <dbReference type="Proteomes" id="UP000270834"/>
    </source>
</evidence>
<dbReference type="InterPro" id="IPR015424">
    <property type="entry name" value="PyrdxlP-dep_Trfase"/>
</dbReference>
<dbReference type="EMBL" id="RBSQ01000945">
    <property type="protein sequence ID" value="RMS50139.1"/>
    <property type="molecule type" value="Genomic_DNA"/>
</dbReference>
<dbReference type="Pfam" id="PF03979">
    <property type="entry name" value="Sigma70_r1_1"/>
    <property type="match status" value="1"/>
</dbReference>
<feature type="domain" description="RNA polymerase sigma factor 70 non-essential" evidence="10">
    <location>
        <begin position="139"/>
        <end position="339"/>
    </location>
</feature>
<evidence type="ECO:0008006" key="13">
    <source>
        <dbReference type="Google" id="ProtNLM"/>
    </source>
</evidence>
<dbReference type="InterPro" id="IPR007127">
    <property type="entry name" value="RNA_pol_sigma_70_r1_1"/>
</dbReference>
<evidence type="ECO:0000256" key="6">
    <source>
        <dbReference type="SAM" id="MobiDB-lite"/>
    </source>
</evidence>
<sequence length="689" mass="76762">MSGKAQQQSRLKELIARGREQGYLTYAEVNDHLPEDISDPEQVEDIIRMINDMGINVFETAPDADALLLAEADTDEAAAEEAAAALAAVESDIGRTTDPVRMYMREMGTVELLTREGEIEIAKRIEEGIREVMSAIAQFPGTVDSILADYNRIVAEGGRLSDVLSGYIDPDDGSLPAEEVEPVNLKDDSADSKEKDDEEEESDDSSDSDDEGDGGPDPEEARLRFTAVSEQLDKAKKALKKHGRGSKQATAELTGLAELFMPIKLVPKQFDALVARVRSALEGVRAQERAIMQLCVRDARMPRADFLRLFPNHETDEKWVDSVLKSKPKYAEAIERLRVRFDRNPGEAVDWHREEIWKYEDEARAWAGRYFAVQPGQVALTGSTTDGLAAIYGGLLVQPGKEILTSSHEHYSTYTTLEYRHKRMGTQVREFPLFKDPHRVSADEILSSIAAQIRPQTRVLGMTWVQSGSGVKLPIREIGKLVRELNQKRDEQDRIIYVVDGVHGFGVEDVSFADFDCDYFIAGTHKWLFGPRGTGVIIARSEQLQEHLVPSIPTFSRADNFGTLMTPGGYHAFEHRLALGTAFELHLQLGKAEVQARIHQLNAYLKQRLGEHPKVRLVTPTSPELSSGFTFFRVEGRDCEAVAKHLMAHRVISDAVDRDVGPVVRLAPSLLNDEAEIDRVLEILAPQLA</sequence>
<dbReference type="GO" id="GO:0006352">
    <property type="term" value="P:DNA-templated transcription initiation"/>
    <property type="evidence" value="ECO:0007669"/>
    <property type="project" value="InterPro"/>
</dbReference>
<feature type="domain" description="Aminotransferase class V" evidence="8">
    <location>
        <begin position="361"/>
        <end position="649"/>
    </location>
</feature>
<dbReference type="GO" id="GO:0016987">
    <property type="term" value="F:sigma factor activity"/>
    <property type="evidence" value="ECO:0007669"/>
    <property type="project" value="InterPro"/>
</dbReference>
<feature type="compositionally biased region" description="Basic and acidic residues" evidence="6">
    <location>
        <begin position="184"/>
        <end position="195"/>
    </location>
</feature>
<dbReference type="Gene3D" id="3.90.1150.10">
    <property type="entry name" value="Aspartate Aminotransferase, domain 1"/>
    <property type="match status" value="1"/>
</dbReference>
<dbReference type="FunFam" id="1.10.220.120:FF:000001">
    <property type="entry name" value="RNA polymerase sigma factor RpoD"/>
    <property type="match status" value="1"/>
</dbReference>
<accession>A0A3M5DJC0</accession>
<dbReference type="InterPro" id="IPR015422">
    <property type="entry name" value="PyrdxlP-dep_Trfase_small"/>
</dbReference>
<gene>
    <name evidence="11" type="ORF">ALP65_01524</name>
</gene>
<comment type="similarity">
    <text evidence="2">Belongs to the class-V pyridoxal-phosphate-dependent aminotransferase family. Csd subfamily.</text>
</comment>
<reference evidence="11 12" key="1">
    <citation type="submission" date="2018-08" db="EMBL/GenBank/DDBJ databases">
        <title>Recombination of ecologically and evolutionarily significant loci maintains genetic cohesion in the Pseudomonas syringae species complex.</title>
        <authorList>
            <person name="Dillon M."/>
            <person name="Thakur S."/>
            <person name="Almeida R.N.D."/>
            <person name="Weir B.S."/>
            <person name="Guttman D.S."/>
        </authorList>
    </citation>
    <scope>NUCLEOTIDE SEQUENCE [LARGE SCALE GENOMIC DNA]</scope>
    <source>
        <strain evidence="11 12">ICMP 7846</strain>
    </source>
</reference>
<feature type="domain" description="RNA polymerase sigma factor 70 region 1.1" evidence="9">
    <location>
        <begin position="6"/>
        <end position="83"/>
    </location>
</feature>
<dbReference type="Gene3D" id="1.10.220.120">
    <property type="entry name" value="Sigma-70 factor, region 1.1"/>
    <property type="match status" value="1"/>
</dbReference>